<comment type="caution">
    <text evidence="2">The sequence shown here is derived from an EMBL/GenBank/DDBJ whole genome shotgun (WGS) entry which is preliminary data.</text>
</comment>
<keyword evidence="1" id="KW-1133">Transmembrane helix</keyword>
<protein>
    <submittedName>
        <fullName evidence="2">Uncharacterized protein</fullName>
    </submittedName>
</protein>
<sequence>MKKSYLVFFIPLLVILLGIYWYNSTGSISGKSDNDMWKVSYKENRDPSEPTGWDASIKQLNDDKVVVKEIALLENDKTLTTLTSFKEGRAEDGTETKLHPFFYESFYLGDAPKKENTYKASVTWEKDKKVHTDRFVIE</sequence>
<organism evidence="2 3">
    <name type="scientific">Peribacillus simplex</name>
    <dbReference type="NCBI Taxonomy" id="1478"/>
    <lineage>
        <taxon>Bacteria</taxon>
        <taxon>Bacillati</taxon>
        <taxon>Bacillota</taxon>
        <taxon>Bacilli</taxon>
        <taxon>Bacillales</taxon>
        <taxon>Bacillaceae</taxon>
        <taxon>Peribacillus</taxon>
    </lineage>
</organism>
<evidence type="ECO:0000256" key="1">
    <source>
        <dbReference type="SAM" id="Phobius"/>
    </source>
</evidence>
<keyword evidence="1" id="KW-0472">Membrane</keyword>
<dbReference type="RefSeq" id="WP_289321056.1">
    <property type="nucleotide sequence ID" value="NZ_JAUCEY010000008.1"/>
</dbReference>
<proteinExistence type="predicted"/>
<dbReference type="AlphaFoldDB" id="A0AAW7IY71"/>
<gene>
    <name evidence="2" type="ORF">QUF89_25070</name>
</gene>
<evidence type="ECO:0000313" key="2">
    <source>
        <dbReference type="EMBL" id="MDM5455368.1"/>
    </source>
</evidence>
<evidence type="ECO:0000313" key="3">
    <source>
        <dbReference type="Proteomes" id="UP001234602"/>
    </source>
</evidence>
<accession>A0AAW7IY71</accession>
<dbReference type="EMBL" id="JAUCEY010000008">
    <property type="protein sequence ID" value="MDM5455368.1"/>
    <property type="molecule type" value="Genomic_DNA"/>
</dbReference>
<name>A0AAW7IY71_9BACI</name>
<keyword evidence="1" id="KW-0812">Transmembrane</keyword>
<feature type="transmembrane region" description="Helical" evidence="1">
    <location>
        <begin position="5"/>
        <end position="22"/>
    </location>
</feature>
<dbReference type="Proteomes" id="UP001234602">
    <property type="component" value="Unassembled WGS sequence"/>
</dbReference>
<reference evidence="2" key="1">
    <citation type="submission" date="2023-06" db="EMBL/GenBank/DDBJ databases">
        <title>Comparative genomics of Bacillaceae isolates and their secondary metabolite potential.</title>
        <authorList>
            <person name="Song L."/>
            <person name="Nielsen L.J."/>
            <person name="Mohite O."/>
            <person name="Xu X."/>
            <person name="Weber T."/>
            <person name="Kovacs A.T."/>
        </authorList>
    </citation>
    <scope>NUCLEOTIDE SEQUENCE</scope>
    <source>
        <strain evidence="2">D8_B_37</strain>
    </source>
</reference>